<evidence type="ECO:0000313" key="3">
    <source>
        <dbReference type="Proteomes" id="UP001208570"/>
    </source>
</evidence>
<feature type="compositionally biased region" description="Polar residues" evidence="1">
    <location>
        <begin position="744"/>
        <end position="753"/>
    </location>
</feature>
<proteinExistence type="predicted"/>
<dbReference type="Proteomes" id="UP001208570">
    <property type="component" value="Unassembled WGS sequence"/>
</dbReference>
<evidence type="ECO:0000256" key="1">
    <source>
        <dbReference type="SAM" id="MobiDB-lite"/>
    </source>
</evidence>
<organism evidence="2 3">
    <name type="scientific">Paralvinella palmiformis</name>
    <dbReference type="NCBI Taxonomy" id="53620"/>
    <lineage>
        <taxon>Eukaryota</taxon>
        <taxon>Metazoa</taxon>
        <taxon>Spiralia</taxon>
        <taxon>Lophotrochozoa</taxon>
        <taxon>Annelida</taxon>
        <taxon>Polychaeta</taxon>
        <taxon>Sedentaria</taxon>
        <taxon>Canalipalpata</taxon>
        <taxon>Terebellida</taxon>
        <taxon>Terebelliformia</taxon>
        <taxon>Alvinellidae</taxon>
        <taxon>Paralvinella</taxon>
    </lineage>
</organism>
<sequence>MSAGFNSDQNGPIPLVSHGAFRMSAASVANGQAGVQPQAAAMSQSDPSQLQPSCTVVRSGLPIVQGSQAVDRASIEGKFGWMTLDSANIPCLFRGNEKYISVRMVEQKLLSRYPCTYPEELSHRAPLTSQFVTSAEAKLLNEINIEHCACEYGQQPFTEQDLIVTWSDFVDFYRILKKYFPSEKLLPNPIPAVSQVVCMGGGWVQVNNTVVPYVRRLAPSGKETLRLVPLTVIRYAANILVDTEVPVVDPTEQECQKLTEMCQSAGLAFTFTIHSTPLVLLTLLPVYSGVNVLIKRLPDGDPFSGAQYCAEFETAESRSVPNSCASLPTTQAMCSVSSGRAGIPGTKKQMVSALSPAANPAPSMNISRPDLPGDRRGVGLESVASSVQNLRPNTSVESSRNIVVSGSGTVPPPAKEPRALTSGTDQTSALGFIMPPPGMVPGVQGAWRPQVNNPDDMKKLAEMMNMQAAILSQTGVISTPNHLFQESSSAESGKPINMKVTPNLKLDANSTKSSDVMVENSIRIKPVDFHGKKVSCLVKEGSRQQFALVEAISRVYFPYCDLDEFLHTISNVLQLSMYQLNRQEEQAFIQFYGLPTKMLKCTKVLNLQDLDPYMPHLRAVFCKMVQNMQSGQMSESPVRNGLHLASTTVPQTGKYASTDANVGHGIAQPDGYQILSENSVPTNLLSMNCSLKPRSFGSQNDVLPMTNVKVFVTPSIEEQIADLPETVTRQKRVQPQMSRKVRQPNVTSIASSHQTVSKLLAKPARKRTAKTNSAGLGKLSRLEDAVNRLHQSKMRELSYPSFDQGMGLVETSPGMGEWNTSCSADQSTTLGSSGIVVCNEPMASSVVQHVAMPSVTATTMLNAMEAGMATATAANTVNAAGLQSGILPITQNVMTPTAVLSTAAITDVGPLPDVAITAQKTSTTTAVTNNPGTSTAAEVVFSTINKVCMTMQPSDVSPQSVPRSNFVRNTTSGLDNPPEPVPISVCDETVVIGGAPVVLRKMSEHTASPLPNVNPVPSGTLVLNANPVQLPAPIPGGMPATSGTSVISVASIGQSKTPVKTDSSVANINPIPAPTSVPNGTSVANKTPVIPTKTAVHIVSPVLNGTVETSVSSETPVSVETPVSSGTSVSSEMPFVASKTPVSSETPIELSMTHVHNALSVKNVDSVPIPTAEPNETFITSVPDKVKELNINHTPTASPVPDPALTMPPATILPVAAITAPTSAITVTAIASIPTTAAEIMANTAVASSALGSVKSNAGMTSVHQTSTA</sequence>
<gene>
    <name evidence="2" type="ORF">LSH36_352g03066</name>
</gene>
<dbReference type="EMBL" id="JAODUP010000352">
    <property type="protein sequence ID" value="KAK2151770.1"/>
    <property type="molecule type" value="Genomic_DNA"/>
</dbReference>
<reference evidence="2" key="1">
    <citation type="journal article" date="2023" name="Mol. Biol. Evol.">
        <title>Third-Generation Sequencing Reveals the Adaptive Role of the Epigenome in Three Deep-Sea Polychaetes.</title>
        <authorList>
            <person name="Perez M."/>
            <person name="Aroh O."/>
            <person name="Sun Y."/>
            <person name="Lan Y."/>
            <person name="Juniper S.K."/>
            <person name="Young C.R."/>
            <person name="Angers B."/>
            <person name="Qian P.Y."/>
        </authorList>
    </citation>
    <scope>NUCLEOTIDE SEQUENCE</scope>
    <source>
        <strain evidence="2">P08H-3</strain>
    </source>
</reference>
<accession>A0AAD9JGJ6</accession>
<comment type="caution">
    <text evidence="2">The sequence shown here is derived from an EMBL/GenBank/DDBJ whole genome shotgun (WGS) entry which is preliminary data.</text>
</comment>
<feature type="compositionally biased region" description="Polar residues" evidence="1">
    <location>
        <begin position="391"/>
        <end position="408"/>
    </location>
</feature>
<keyword evidence="3" id="KW-1185">Reference proteome</keyword>
<feature type="region of interest" description="Disordered" evidence="1">
    <location>
        <begin position="731"/>
        <end position="753"/>
    </location>
</feature>
<evidence type="ECO:0000313" key="2">
    <source>
        <dbReference type="EMBL" id="KAK2151770.1"/>
    </source>
</evidence>
<name>A0AAD9JGJ6_9ANNE</name>
<protein>
    <submittedName>
        <fullName evidence="2">Uncharacterized protein</fullName>
    </submittedName>
</protein>
<feature type="region of interest" description="Disordered" evidence="1">
    <location>
        <begin position="391"/>
        <end position="422"/>
    </location>
</feature>
<dbReference type="AlphaFoldDB" id="A0AAD9JGJ6"/>